<evidence type="ECO:0000256" key="2">
    <source>
        <dbReference type="ARBA" id="ARBA00007863"/>
    </source>
</evidence>
<keyword evidence="4 7" id="KW-0812">Transmembrane</keyword>
<organism evidence="8 9">
    <name type="scientific">Mucor velutinosus</name>
    <dbReference type="NCBI Taxonomy" id="708070"/>
    <lineage>
        <taxon>Eukaryota</taxon>
        <taxon>Fungi</taxon>
        <taxon>Fungi incertae sedis</taxon>
        <taxon>Mucoromycota</taxon>
        <taxon>Mucoromycotina</taxon>
        <taxon>Mucoromycetes</taxon>
        <taxon>Mucorales</taxon>
        <taxon>Mucorineae</taxon>
        <taxon>Mucoraceae</taxon>
        <taxon>Mucor</taxon>
    </lineage>
</organism>
<evidence type="ECO:0000256" key="7">
    <source>
        <dbReference type="SAM" id="Phobius"/>
    </source>
</evidence>
<dbReference type="PANTHER" id="PTHR14233">
    <property type="entry name" value="DUF914-RELATED"/>
    <property type="match status" value="1"/>
</dbReference>
<feature type="transmembrane region" description="Helical" evidence="7">
    <location>
        <begin position="281"/>
        <end position="300"/>
    </location>
</feature>
<feature type="transmembrane region" description="Helical" evidence="7">
    <location>
        <begin position="130"/>
        <end position="147"/>
    </location>
</feature>
<gene>
    <name evidence="8" type="ORF">ATC70_005727</name>
</gene>
<dbReference type="EMBL" id="JASEJX010000016">
    <property type="protein sequence ID" value="KAK4513722.1"/>
    <property type="molecule type" value="Genomic_DNA"/>
</dbReference>
<feature type="transmembrane region" description="Helical" evidence="7">
    <location>
        <begin position="193"/>
        <end position="212"/>
    </location>
</feature>
<evidence type="ECO:0008006" key="10">
    <source>
        <dbReference type="Google" id="ProtNLM"/>
    </source>
</evidence>
<feature type="transmembrane region" description="Helical" evidence="7">
    <location>
        <begin position="101"/>
        <end position="123"/>
    </location>
</feature>
<feature type="transmembrane region" description="Helical" evidence="7">
    <location>
        <begin position="159"/>
        <end position="181"/>
    </location>
</feature>
<dbReference type="PANTHER" id="PTHR14233:SF4">
    <property type="entry name" value="SOLUTE CARRIER FAMILY 35 MEMBER F2"/>
    <property type="match status" value="1"/>
</dbReference>
<dbReference type="GeneID" id="89949413"/>
<comment type="caution">
    <text evidence="8">The sequence shown here is derived from an EMBL/GenBank/DDBJ whole genome shotgun (WGS) entry which is preliminary data.</text>
</comment>
<keyword evidence="3" id="KW-0813">Transport</keyword>
<dbReference type="GO" id="GO:0022857">
    <property type="term" value="F:transmembrane transporter activity"/>
    <property type="evidence" value="ECO:0007669"/>
    <property type="project" value="InterPro"/>
</dbReference>
<comment type="similarity">
    <text evidence="2">Belongs to the SLC35F solute transporter family.</text>
</comment>
<dbReference type="InterPro" id="IPR052221">
    <property type="entry name" value="SLC35F_Transporter"/>
</dbReference>
<evidence type="ECO:0000256" key="4">
    <source>
        <dbReference type="ARBA" id="ARBA00022692"/>
    </source>
</evidence>
<name>A0AAN7DA75_9FUNG</name>
<evidence type="ECO:0000313" key="9">
    <source>
        <dbReference type="Proteomes" id="UP001304243"/>
    </source>
</evidence>
<evidence type="ECO:0000256" key="6">
    <source>
        <dbReference type="ARBA" id="ARBA00023136"/>
    </source>
</evidence>
<feature type="transmembrane region" description="Helical" evidence="7">
    <location>
        <begin position="77"/>
        <end position="95"/>
    </location>
</feature>
<feature type="transmembrane region" description="Helical" evidence="7">
    <location>
        <begin position="255"/>
        <end position="275"/>
    </location>
</feature>
<keyword evidence="6 7" id="KW-0472">Membrane</keyword>
<comment type="subcellular location">
    <subcellularLocation>
        <location evidence="1">Membrane</location>
        <topology evidence="1">Multi-pass membrane protein</topology>
    </subcellularLocation>
</comment>
<protein>
    <recommendedName>
        <fullName evidence="10">DUF914-domain-containing protein</fullName>
    </recommendedName>
</protein>
<dbReference type="InterPro" id="IPR037185">
    <property type="entry name" value="EmrE-like"/>
</dbReference>
<evidence type="ECO:0000256" key="5">
    <source>
        <dbReference type="ARBA" id="ARBA00022989"/>
    </source>
</evidence>
<proteinExistence type="inferred from homology"/>
<keyword evidence="9" id="KW-1185">Reference proteome</keyword>
<keyword evidence="5 7" id="KW-1133">Transmembrane helix</keyword>
<evidence type="ECO:0000313" key="8">
    <source>
        <dbReference type="EMBL" id="KAK4513722.1"/>
    </source>
</evidence>
<evidence type="ECO:0000256" key="1">
    <source>
        <dbReference type="ARBA" id="ARBA00004141"/>
    </source>
</evidence>
<accession>A0AAN7DA75</accession>
<feature type="transmembrane region" description="Helical" evidence="7">
    <location>
        <begin position="224"/>
        <end position="243"/>
    </location>
</feature>
<dbReference type="InterPro" id="IPR009262">
    <property type="entry name" value="SLC35_F1/F2/F6"/>
</dbReference>
<dbReference type="GO" id="GO:0016020">
    <property type="term" value="C:membrane"/>
    <property type="evidence" value="ECO:0007669"/>
    <property type="project" value="UniProtKB-SubCell"/>
</dbReference>
<dbReference type="AlphaFoldDB" id="A0AAN7DA75"/>
<feature type="transmembrane region" description="Helical" evidence="7">
    <location>
        <begin position="36"/>
        <end position="57"/>
    </location>
</feature>
<reference evidence="8 9" key="1">
    <citation type="submission" date="2022-11" db="EMBL/GenBank/DDBJ databases">
        <title>Mucor velutinosus strain NIH1002 WGS.</title>
        <authorList>
            <person name="Subramanian P."/>
            <person name="Mullikin J.C."/>
            <person name="Segre J.A."/>
            <person name="Zelazny A.M."/>
        </authorList>
    </citation>
    <scope>NUCLEOTIDE SEQUENCE [LARGE SCALE GENOMIC DNA]</scope>
    <source>
        <strain evidence="8 9">NIH1002</strain>
    </source>
</reference>
<dbReference type="Proteomes" id="UP001304243">
    <property type="component" value="Unassembled WGS sequence"/>
</dbReference>
<evidence type="ECO:0000256" key="3">
    <source>
        <dbReference type="ARBA" id="ARBA00022448"/>
    </source>
</evidence>
<dbReference type="RefSeq" id="XP_064680388.1">
    <property type="nucleotide sequence ID" value="XM_064825011.1"/>
</dbReference>
<dbReference type="SUPFAM" id="SSF103481">
    <property type="entry name" value="Multidrug resistance efflux transporter EmrE"/>
    <property type="match status" value="1"/>
</dbReference>
<dbReference type="Pfam" id="PF06027">
    <property type="entry name" value="SLC35F"/>
    <property type="match status" value="1"/>
</dbReference>
<sequence length="328" mass="36359">MPKRHTVVAVGLGQLLSLCITGTSSASSALWRHHAISIPFTQNLFNYILLAIIYTTFSRTSLTSTPAPSNSRLPWQFFGFSFADVLGNVLAVLAFKNTSVLSALVLSSWSIPCIMLLSTYFLNAAYSKRHVQSALVCLVGLALLIWGDTIDDDEATRNHSWIGDIICLTSATLYAISNVTEEHLVKQHTATEFLGKAGFWGSILCGLQAYYFEFDRVIEIQWSWSVLSLVATYVLCLFCMYSLVPTVYRMMGATFLSMSLITSNFYSLVVGLLFLNAHMPPFYPIAYALVIISVTAYSLAPSPIPLKQEGDDEESRPIYAANYSYHSQ</sequence>